<dbReference type="GO" id="GO:0005975">
    <property type="term" value="P:carbohydrate metabolic process"/>
    <property type="evidence" value="ECO:0007669"/>
    <property type="project" value="InterPro"/>
</dbReference>
<evidence type="ECO:0000259" key="5">
    <source>
        <dbReference type="Pfam" id="PF11897"/>
    </source>
</evidence>
<dbReference type="InterPro" id="IPR011834">
    <property type="entry name" value="Agluc_phsphrylas"/>
</dbReference>
<name>A0A1I6CRZ0_9FIRM</name>
<evidence type="ECO:0000313" key="7">
    <source>
        <dbReference type="Proteomes" id="UP000199584"/>
    </source>
</evidence>
<gene>
    <name evidence="6" type="ORF">SAMN05660706_101279</name>
</gene>
<dbReference type="Pfam" id="PF11897">
    <property type="entry name" value="DUF3417"/>
    <property type="match status" value="1"/>
</dbReference>
<dbReference type="Proteomes" id="UP000199584">
    <property type="component" value="Unassembled WGS sequence"/>
</dbReference>
<dbReference type="OrthoDB" id="9760804at2"/>
<dbReference type="Gene3D" id="3.40.50.2000">
    <property type="entry name" value="Glycogen Phosphorylase B"/>
    <property type="match status" value="3"/>
</dbReference>
<keyword evidence="7" id="KW-1185">Reference proteome</keyword>
<protein>
    <submittedName>
        <fullName evidence="6">Maltodextrin phosphorylase</fullName>
    </submittedName>
</protein>
<dbReference type="PANTHER" id="PTHR42655">
    <property type="entry name" value="GLYCOGEN PHOSPHORYLASE"/>
    <property type="match status" value="1"/>
</dbReference>
<dbReference type="EMBL" id="FOYM01000001">
    <property type="protein sequence ID" value="SFQ95930.1"/>
    <property type="molecule type" value="Genomic_DNA"/>
</dbReference>
<dbReference type="InterPro" id="IPR000811">
    <property type="entry name" value="Glyco_trans_35"/>
</dbReference>
<dbReference type="GO" id="GO:0030170">
    <property type="term" value="F:pyridoxal phosphate binding"/>
    <property type="evidence" value="ECO:0007669"/>
    <property type="project" value="InterPro"/>
</dbReference>
<dbReference type="PANTHER" id="PTHR42655:SF1">
    <property type="entry name" value="GLYCOGEN PHOSPHORYLASE"/>
    <property type="match status" value="1"/>
</dbReference>
<dbReference type="InterPro" id="IPR052182">
    <property type="entry name" value="Glycogen/Maltodextrin_Phosph"/>
</dbReference>
<keyword evidence="4" id="KW-0663">Pyridoxal phosphate</keyword>
<dbReference type="SUPFAM" id="SSF53756">
    <property type="entry name" value="UDP-Glycosyltransferase/glycogen phosphorylase"/>
    <property type="match status" value="1"/>
</dbReference>
<evidence type="ECO:0000256" key="2">
    <source>
        <dbReference type="ARBA" id="ARBA00006047"/>
    </source>
</evidence>
<reference evidence="7" key="1">
    <citation type="submission" date="2016-10" db="EMBL/GenBank/DDBJ databases">
        <authorList>
            <person name="Varghese N."/>
            <person name="Submissions S."/>
        </authorList>
    </citation>
    <scope>NUCLEOTIDE SEQUENCE [LARGE SCALE GENOMIC DNA]</scope>
    <source>
        <strain evidence="7">DSM 3669</strain>
    </source>
</reference>
<dbReference type="STRING" id="39060.SAMN05660706_101279"/>
<evidence type="ECO:0000256" key="3">
    <source>
        <dbReference type="ARBA" id="ARBA00022533"/>
    </source>
</evidence>
<dbReference type="AlphaFoldDB" id="A0A1I6CRZ0"/>
<dbReference type="NCBIfam" id="TIGR02094">
    <property type="entry name" value="more_P_ylases"/>
    <property type="match status" value="1"/>
</dbReference>
<dbReference type="RefSeq" id="WP_092481653.1">
    <property type="nucleotide sequence ID" value="NZ_FOYM01000001.1"/>
</dbReference>
<evidence type="ECO:0000256" key="4">
    <source>
        <dbReference type="PIRSR" id="PIRSR000460-1"/>
    </source>
</evidence>
<accession>A0A1I6CRZ0</accession>
<dbReference type="PIRSF" id="PIRSF000460">
    <property type="entry name" value="Pprylas_GlgP"/>
    <property type="match status" value="1"/>
</dbReference>
<dbReference type="Pfam" id="PF00343">
    <property type="entry name" value="Phosphorylase"/>
    <property type="match status" value="1"/>
</dbReference>
<evidence type="ECO:0000256" key="1">
    <source>
        <dbReference type="ARBA" id="ARBA00001275"/>
    </source>
</evidence>
<feature type="domain" description="DUF3417" evidence="5">
    <location>
        <begin position="13"/>
        <end position="122"/>
    </location>
</feature>
<dbReference type="GO" id="GO:0008184">
    <property type="term" value="F:glycogen phosphorylase activity"/>
    <property type="evidence" value="ECO:0007669"/>
    <property type="project" value="InterPro"/>
</dbReference>
<proteinExistence type="inferred from homology"/>
<comment type="similarity">
    <text evidence="2">Belongs to the glycogen phosphorylase family.</text>
</comment>
<organism evidence="6 7">
    <name type="scientific">Desulfoscipio geothermicus DSM 3669</name>
    <dbReference type="NCBI Taxonomy" id="1121426"/>
    <lineage>
        <taxon>Bacteria</taxon>
        <taxon>Bacillati</taxon>
        <taxon>Bacillota</taxon>
        <taxon>Clostridia</taxon>
        <taxon>Eubacteriales</taxon>
        <taxon>Desulfallaceae</taxon>
        <taxon>Desulfoscipio</taxon>
    </lineage>
</organism>
<keyword evidence="3" id="KW-0021">Allosteric enzyme</keyword>
<sequence length="851" mass="96740">MYAFRTISVIPRLPDSIGRLRELAYNLWFSWNDKATGLFRSINAELWEEVYHNPVQFLLRVDESELKTAAGNEQFLKQYSEVIADFDHYMQSKTWYDRQNCQNNGNNHLIAYFSAEFGLHEAHPTYSGGLGLLAGDHCKTASDLGLPFVGVGLLYKHGYFTQRINREGRQKAHYQYQNFDEMPITLVTDEGGHDLVVAVELPGRRVHARVWRMQVGRVSIFFLDANITANSLEDRELTGQLYGGNRDTRISQEILLGMGGVRALRAMGIHPTVWHINEGHAAFLMVERLRELVEEEGLSPGSALEALRADTLFTTHTPVPAGHDVFSLEMVDRYFGHLYKQLGMSREQFNALAHDRERNGFNMTMLALGASGFCNGVSRLHGGVSRTMFGHLYPGIPGEEVPIGHVTNGAHTLTWLAPEMRSLFDKYLGSQWSSNISRAAVWDKVNNIPDRELWEVHVGRKEKMLRFVRGRLVKQRMRNQETVNRINEVGSYLRPDVLTIGFARRFATYKRAGLLFRDRDRLDALVNNPKRPVQFIFAGKAHPADKPGQELIKLINDIAGDDRFQGKVIFIEDYDINVSRYLLQGVDVWLNTPRRPMEASGTSGMKAAVNGVLNCSVLDGWWPEGYNGQNGFAVGADWDFPDEESNDRYDFHSLYTLLEEVIVPAYYDQAAGVPRKWVRRMREAVKTIVPRFSTERMVLEYADKYYLRAMERNKIFSADAYRVAGELYELKQFLRENWHHVKITGVTTNGAESMHLGEEMSVRAVVELGPIPRENVRVEIAYGEAYERGLRHIETVPLAIDAGAGDNGGHVYTGSVVLPQGIFGYTVRVRPYSPHFAHKFELPLVCWAPVF</sequence>
<comment type="catalytic activity">
    <reaction evidence="1">
        <text>[(1-&gt;4)-alpha-D-glucosyl](n) + phosphate = [(1-&gt;4)-alpha-D-glucosyl](n-1) + alpha-D-glucose 1-phosphate</text>
        <dbReference type="Rhea" id="RHEA:41732"/>
        <dbReference type="Rhea" id="RHEA-COMP:9584"/>
        <dbReference type="Rhea" id="RHEA-COMP:9586"/>
        <dbReference type="ChEBI" id="CHEBI:15444"/>
        <dbReference type="ChEBI" id="CHEBI:43474"/>
        <dbReference type="ChEBI" id="CHEBI:58601"/>
        <dbReference type="EC" id="2.4.1.1"/>
    </reaction>
</comment>
<evidence type="ECO:0000313" key="6">
    <source>
        <dbReference type="EMBL" id="SFQ95930.1"/>
    </source>
</evidence>
<dbReference type="InterPro" id="IPR024517">
    <property type="entry name" value="Glycogen_phosphorylase_DUF3417"/>
</dbReference>
<feature type="modified residue" description="N6-(pyridoxal phosphate)lysine" evidence="4">
    <location>
        <position position="606"/>
    </location>
</feature>